<reference evidence="2 3" key="1">
    <citation type="submission" date="2020-03" db="EMBL/GenBank/DDBJ databases">
        <authorList>
            <person name="Wang L."/>
            <person name="He N."/>
            <person name="Li Y."/>
            <person name="Fang Y."/>
            <person name="Zhang F."/>
        </authorList>
    </citation>
    <scope>NUCLEOTIDE SEQUENCE [LARGE SCALE GENOMIC DNA]</scope>
    <source>
        <strain evidence="3">hsmgli-8</strain>
    </source>
</reference>
<feature type="compositionally biased region" description="Polar residues" evidence="1">
    <location>
        <begin position="217"/>
        <end position="233"/>
    </location>
</feature>
<evidence type="ECO:0000313" key="3">
    <source>
        <dbReference type="Proteomes" id="UP000746535"/>
    </source>
</evidence>
<evidence type="ECO:0000313" key="2">
    <source>
        <dbReference type="EMBL" id="NJP00988.1"/>
    </source>
</evidence>
<evidence type="ECO:0000256" key="1">
    <source>
        <dbReference type="SAM" id="MobiDB-lite"/>
    </source>
</evidence>
<feature type="compositionally biased region" description="Polar residues" evidence="1">
    <location>
        <begin position="186"/>
        <end position="209"/>
    </location>
</feature>
<dbReference type="Gene3D" id="2.180.10.10">
    <property type="entry name" value="RHS repeat-associated core"/>
    <property type="match status" value="1"/>
</dbReference>
<accession>A0ABX0YC85</accession>
<organism evidence="2 3">
    <name type="scientific">Pseudomonas quercus</name>
    <dbReference type="NCBI Taxonomy" id="2722792"/>
    <lineage>
        <taxon>Bacteria</taxon>
        <taxon>Pseudomonadati</taxon>
        <taxon>Pseudomonadota</taxon>
        <taxon>Gammaproteobacteria</taxon>
        <taxon>Pseudomonadales</taxon>
        <taxon>Pseudomonadaceae</taxon>
        <taxon>Pseudomonas</taxon>
    </lineage>
</organism>
<feature type="region of interest" description="Disordered" evidence="1">
    <location>
        <begin position="169"/>
        <end position="244"/>
    </location>
</feature>
<dbReference type="Proteomes" id="UP000746535">
    <property type="component" value="Unassembled WGS sequence"/>
</dbReference>
<gene>
    <name evidence="2" type="ORF">HBH25_08935</name>
</gene>
<proteinExistence type="predicted"/>
<keyword evidence="3" id="KW-1185">Reference proteome</keyword>
<sequence length="275" mass="29942">MGHLHEDTIMPTSMNIGAPSTLKGTDQQGSVVKGSASLAKALITYTPFGYTREHSLGTTGFVGGFKELAMGCYLLGNGYRAYSPTLYRFVASDSLSPFGIGGINAYAYCTGDPVNYIDPDGHGVLSAFKKIFGGNGEESLRALKGLSPRPQEESFFSRLFSANRKETREALSSHFVPPRNKKVPRSQASTPPLASTPASNAPKKTNQHILNARNPLQRPNTMQKTTSQNNSPVYTPLSREEHRSIQSKVNADYGREVDLKTLPNFRRAAYGLPPI</sequence>
<dbReference type="EMBL" id="JAAVJI010000004">
    <property type="protein sequence ID" value="NJP00988.1"/>
    <property type="molecule type" value="Genomic_DNA"/>
</dbReference>
<comment type="caution">
    <text evidence="2">The sequence shown here is derived from an EMBL/GenBank/DDBJ whole genome shotgun (WGS) entry which is preliminary data.</text>
</comment>
<dbReference type="NCBIfam" id="TIGR03696">
    <property type="entry name" value="Rhs_assc_core"/>
    <property type="match status" value="1"/>
</dbReference>
<dbReference type="InterPro" id="IPR022385">
    <property type="entry name" value="Rhs_assc_core"/>
</dbReference>
<protein>
    <submittedName>
        <fullName evidence="2">RHS repeat-associated core domain-containing protein</fullName>
    </submittedName>
</protein>
<name>A0ABX0YC85_9PSED</name>